<organism evidence="1 2">
    <name type="scientific">Neonectria magnoliae</name>
    <dbReference type="NCBI Taxonomy" id="2732573"/>
    <lineage>
        <taxon>Eukaryota</taxon>
        <taxon>Fungi</taxon>
        <taxon>Dikarya</taxon>
        <taxon>Ascomycota</taxon>
        <taxon>Pezizomycotina</taxon>
        <taxon>Sordariomycetes</taxon>
        <taxon>Hypocreomycetidae</taxon>
        <taxon>Hypocreales</taxon>
        <taxon>Nectriaceae</taxon>
        <taxon>Neonectria</taxon>
    </lineage>
</organism>
<dbReference type="EMBL" id="JAZAVK010000002">
    <property type="protein sequence ID" value="KAK7432886.1"/>
    <property type="molecule type" value="Genomic_DNA"/>
</dbReference>
<evidence type="ECO:0000313" key="2">
    <source>
        <dbReference type="Proteomes" id="UP001498421"/>
    </source>
</evidence>
<gene>
    <name evidence="1" type="ORF">QQZ08_000357</name>
</gene>
<dbReference type="InterPro" id="IPR051288">
    <property type="entry name" value="Serum_paraoxonase/arylesterase"/>
</dbReference>
<protein>
    <submittedName>
        <fullName evidence="1">Uncharacterized protein</fullName>
    </submittedName>
</protein>
<name>A0ABR1IJM0_9HYPO</name>
<dbReference type="SUPFAM" id="SSF63829">
    <property type="entry name" value="Calcium-dependent phosphotriesterase"/>
    <property type="match status" value="1"/>
</dbReference>
<dbReference type="PANTHER" id="PTHR11799">
    <property type="entry name" value="PARAOXONASE"/>
    <property type="match status" value="1"/>
</dbReference>
<dbReference type="Gene3D" id="2.120.10.30">
    <property type="entry name" value="TolB, C-terminal domain"/>
    <property type="match status" value="1"/>
</dbReference>
<sequence length="339" mass="37741">MNTAGQACEDVKIHAPSSTAFLACGYPLDRLQFYPSAGRYNFSTERKHLEYFIKYEIETNTTIRLEIEGWSGDEDLVLHGLDIWQPAGDASQIYIYAVNHGRTGESILLFSHVLGTSSIRFINKFSHSFIKTPNEVAAAGERSFFVSNDHYYYGGKLRDLEDAYGPFNWASNVVYCEEKNSGTDCRVVTPKNSHPWANGLALVDEGKSLLVNDIVDGTTTVYDVDPSTKKLKHRKTIFIGATPDNISEEPGTGNLITAVVPNLANTGARMFGNDPVNYEALVEAAVIRLVKSKSYEPELLYWDDGSLVSIMTGAAYDPRHKKLIGTGIWERHFIVCHVE</sequence>
<accession>A0ABR1IJM0</accession>
<reference evidence="1 2" key="1">
    <citation type="journal article" date="2025" name="Microbiol. Resour. Announc.">
        <title>Draft genome sequences for Neonectria magnoliae and Neonectria punicea, canker pathogens of Liriodendron tulipifera and Acer saccharum in West Virginia.</title>
        <authorList>
            <person name="Petronek H.M."/>
            <person name="Kasson M.T."/>
            <person name="Metheny A.M."/>
            <person name="Stauder C.M."/>
            <person name="Lovett B."/>
            <person name="Lynch S.C."/>
            <person name="Garnas J.R."/>
            <person name="Kasson L.R."/>
            <person name="Stajich J.E."/>
        </authorList>
    </citation>
    <scope>NUCLEOTIDE SEQUENCE [LARGE SCALE GENOMIC DNA]</scope>
    <source>
        <strain evidence="1 2">NRRL 64651</strain>
    </source>
</reference>
<dbReference type="PANTHER" id="PTHR11799:SF12">
    <property type="entry name" value="PARAOXONASE-RELATED"/>
    <property type="match status" value="1"/>
</dbReference>
<dbReference type="InterPro" id="IPR011042">
    <property type="entry name" value="6-blade_b-propeller_TolB-like"/>
</dbReference>
<evidence type="ECO:0000313" key="1">
    <source>
        <dbReference type="EMBL" id="KAK7432886.1"/>
    </source>
</evidence>
<comment type="caution">
    <text evidence="1">The sequence shown here is derived from an EMBL/GenBank/DDBJ whole genome shotgun (WGS) entry which is preliminary data.</text>
</comment>
<proteinExistence type="predicted"/>
<keyword evidence="2" id="KW-1185">Reference proteome</keyword>
<dbReference type="Proteomes" id="UP001498421">
    <property type="component" value="Unassembled WGS sequence"/>
</dbReference>